<keyword evidence="1" id="KW-0732">Signal</keyword>
<organism evidence="2 3">
    <name type="scientific">Enterovibrio nigricans DSM 22720</name>
    <dbReference type="NCBI Taxonomy" id="1121868"/>
    <lineage>
        <taxon>Bacteria</taxon>
        <taxon>Pseudomonadati</taxon>
        <taxon>Pseudomonadota</taxon>
        <taxon>Gammaproteobacteria</taxon>
        <taxon>Vibrionales</taxon>
        <taxon>Vibrionaceae</taxon>
        <taxon>Enterovibrio</taxon>
    </lineage>
</organism>
<dbReference type="Proteomes" id="UP000190162">
    <property type="component" value="Unassembled WGS sequence"/>
</dbReference>
<gene>
    <name evidence="2" type="ORF">SAMN02745132_02241</name>
</gene>
<dbReference type="AlphaFoldDB" id="A0A1T4UQR1"/>
<feature type="signal peptide" evidence="1">
    <location>
        <begin position="1"/>
        <end position="27"/>
    </location>
</feature>
<evidence type="ECO:0008006" key="4">
    <source>
        <dbReference type="Google" id="ProtNLM"/>
    </source>
</evidence>
<sequence length="259" mass="28257">MLKNNKKMMNLFAVSALAFAVSQPVLAHEYVVTPEMAASYGLTMPTLTANMEKIPYSYLVYGGQIEIKLEGAKFNTSDINVLRNAVSVSSENRLVPYRATSNSVRFRVSGDFDLRALNFVDFTVDSSVLTIPQDLTLTLPVDQDIAAPDTPHEEANKVAQLKDASVKATDFLSGSGKVFTINLKEGQFLPGCADPIAHSIIKTSNVQGIVRIWQRTNTSVDFIVEGGHYTTSSGNWNFELAPETTTLGTTLHVSTPIVH</sequence>
<dbReference type="EMBL" id="FUXU01000025">
    <property type="protein sequence ID" value="SKA54975.1"/>
    <property type="molecule type" value="Genomic_DNA"/>
</dbReference>
<name>A0A1T4UQR1_9GAMM</name>
<evidence type="ECO:0000313" key="3">
    <source>
        <dbReference type="Proteomes" id="UP000190162"/>
    </source>
</evidence>
<reference evidence="3" key="1">
    <citation type="submission" date="2017-02" db="EMBL/GenBank/DDBJ databases">
        <authorList>
            <person name="Varghese N."/>
            <person name="Submissions S."/>
        </authorList>
    </citation>
    <scope>NUCLEOTIDE SEQUENCE [LARGE SCALE GENOMIC DNA]</scope>
    <source>
        <strain evidence="3">DSM 22720</strain>
    </source>
</reference>
<dbReference type="RefSeq" id="WP_244556562.1">
    <property type="nucleotide sequence ID" value="NZ_FUXU01000025.1"/>
</dbReference>
<protein>
    <recommendedName>
        <fullName evidence="4">DUF4198 domain-containing protein</fullName>
    </recommendedName>
</protein>
<feature type="chain" id="PRO_5012865973" description="DUF4198 domain-containing protein" evidence="1">
    <location>
        <begin position="28"/>
        <end position="259"/>
    </location>
</feature>
<evidence type="ECO:0000313" key="2">
    <source>
        <dbReference type="EMBL" id="SKA54975.1"/>
    </source>
</evidence>
<evidence type="ECO:0000256" key="1">
    <source>
        <dbReference type="SAM" id="SignalP"/>
    </source>
</evidence>
<accession>A0A1T4UQR1</accession>
<proteinExistence type="predicted"/>
<keyword evidence="3" id="KW-1185">Reference proteome</keyword>